<gene>
    <name evidence="3" type="primary">SLC4A1AP</name>
    <name evidence="3" type="ORF">SO694_00037162</name>
</gene>
<dbReference type="Pfam" id="PF00498">
    <property type="entry name" value="FHA"/>
    <property type="match status" value="1"/>
</dbReference>
<dbReference type="PROSITE" id="PS50006">
    <property type="entry name" value="FHA_DOMAIN"/>
    <property type="match status" value="1"/>
</dbReference>
<feature type="domain" description="FHA" evidence="2">
    <location>
        <begin position="51"/>
        <end position="102"/>
    </location>
</feature>
<dbReference type="InterPro" id="IPR000253">
    <property type="entry name" value="FHA_dom"/>
</dbReference>
<evidence type="ECO:0000313" key="4">
    <source>
        <dbReference type="Proteomes" id="UP001363151"/>
    </source>
</evidence>
<reference evidence="3 4" key="1">
    <citation type="submission" date="2024-03" db="EMBL/GenBank/DDBJ databases">
        <title>Aureococcus anophagefferens CCMP1851 and Kratosvirus quantuckense: Draft genome of a second virus-susceptible host strain in the model system.</title>
        <authorList>
            <person name="Chase E."/>
            <person name="Truchon A.R."/>
            <person name="Schepens W."/>
            <person name="Wilhelm S.W."/>
        </authorList>
    </citation>
    <scope>NUCLEOTIDE SEQUENCE [LARGE SCALE GENOMIC DNA]</scope>
    <source>
        <strain evidence="3 4">CCMP1851</strain>
    </source>
</reference>
<dbReference type="SUPFAM" id="SSF49879">
    <property type="entry name" value="SMAD/FHA domain"/>
    <property type="match status" value="1"/>
</dbReference>
<dbReference type="Proteomes" id="UP001363151">
    <property type="component" value="Unassembled WGS sequence"/>
</dbReference>
<protein>
    <submittedName>
        <fullName evidence="3">Anion exchanger</fullName>
    </submittedName>
</protein>
<keyword evidence="4" id="KW-1185">Reference proteome</keyword>
<dbReference type="InterPro" id="IPR050923">
    <property type="entry name" value="Cell_Proc_Reg/RNA_Proc"/>
</dbReference>
<evidence type="ECO:0000313" key="3">
    <source>
        <dbReference type="EMBL" id="KAK7232756.1"/>
    </source>
</evidence>
<feature type="region of interest" description="Disordered" evidence="1">
    <location>
        <begin position="270"/>
        <end position="314"/>
    </location>
</feature>
<dbReference type="SMART" id="SM00240">
    <property type="entry name" value="FHA"/>
    <property type="match status" value="1"/>
</dbReference>
<name>A0ABR1FKY3_AURAN</name>
<dbReference type="PANTHER" id="PTHR23308">
    <property type="entry name" value="NUCLEAR INHIBITOR OF PROTEIN PHOSPHATASE-1"/>
    <property type="match status" value="1"/>
</dbReference>
<feature type="compositionally biased region" description="Low complexity" evidence="1">
    <location>
        <begin position="288"/>
        <end position="314"/>
    </location>
</feature>
<comment type="caution">
    <text evidence="3">The sequence shown here is derived from an EMBL/GenBank/DDBJ whole genome shotgun (WGS) entry which is preliminary data.</text>
</comment>
<organism evidence="3 4">
    <name type="scientific">Aureococcus anophagefferens</name>
    <name type="common">Harmful bloom alga</name>
    <dbReference type="NCBI Taxonomy" id="44056"/>
    <lineage>
        <taxon>Eukaryota</taxon>
        <taxon>Sar</taxon>
        <taxon>Stramenopiles</taxon>
        <taxon>Ochrophyta</taxon>
        <taxon>Pelagophyceae</taxon>
        <taxon>Pelagomonadales</taxon>
        <taxon>Pelagomonadaceae</taxon>
        <taxon>Aureococcus</taxon>
    </lineage>
</organism>
<proteinExistence type="predicted"/>
<evidence type="ECO:0000259" key="2">
    <source>
        <dbReference type="PROSITE" id="PS50006"/>
    </source>
</evidence>
<feature type="compositionally biased region" description="Basic and acidic residues" evidence="1">
    <location>
        <begin position="270"/>
        <end position="284"/>
    </location>
</feature>
<dbReference type="EMBL" id="JBBJCI010000366">
    <property type="protein sequence ID" value="KAK7232756.1"/>
    <property type="molecule type" value="Genomic_DNA"/>
</dbReference>
<feature type="region of interest" description="Disordered" evidence="1">
    <location>
        <begin position="1"/>
        <end position="23"/>
    </location>
</feature>
<dbReference type="InterPro" id="IPR008984">
    <property type="entry name" value="SMAD_FHA_dom_sf"/>
</dbReference>
<sequence>MAAAPPQKADDGGPPLPTWAPTDESSDAAYSLEMIKNGTSVETVPLTASRFLLGRAADCVAYAMAHASISRVHLVFQRSNDGRLYVADCGSAHGSRLNKAPLPAEVRRGAAAATQLQLGASTRVLAIHAAGQDRAARALLENEDAARRARAAAEAPRARAAAAAGGGAPPARDAVTWGFAEDAEDALDAARSEADLPEYLKTNRGFMEYGGEINSTLKDGEKHAKDAKLHERLETKLRKLNRDGQKRAFDVNDAQIAKLTDEIADLEETIRGRNAQRETSERRRGGPTATTTATSTLQQRARSRTSTTTTTCAT</sequence>
<accession>A0ABR1FKY3</accession>
<dbReference type="Gene3D" id="2.60.200.20">
    <property type="match status" value="1"/>
</dbReference>
<evidence type="ECO:0000256" key="1">
    <source>
        <dbReference type="SAM" id="MobiDB-lite"/>
    </source>
</evidence>